<dbReference type="PANTHER" id="PTHR13205:SF15">
    <property type="entry name" value="DOLICHOL KINASE"/>
    <property type="match status" value="1"/>
</dbReference>
<keyword evidence="4" id="KW-0808">Transferase</keyword>
<comment type="subcellular location">
    <subcellularLocation>
        <location evidence="1">Endoplasmic reticulum membrane</location>
        <topology evidence="1">Multi-pass membrane protein</topology>
    </subcellularLocation>
</comment>
<evidence type="ECO:0000256" key="10">
    <source>
        <dbReference type="SAM" id="Phobius"/>
    </source>
</evidence>
<feature type="transmembrane region" description="Helical" evidence="10">
    <location>
        <begin position="420"/>
        <end position="440"/>
    </location>
</feature>
<feature type="transmembrane region" description="Helical" evidence="10">
    <location>
        <begin position="460"/>
        <end position="486"/>
    </location>
</feature>
<feature type="transmembrane region" description="Helical" evidence="10">
    <location>
        <begin position="601"/>
        <end position="623"/>
    </location>
</feature>
<evidence type="ECO:0000313" key="13">
    <source>
        <dbReference type="Proteomes" id="UP000256970"/>
    </source>
</evidence>
<keyword evidence="13" id="KW-1185">Reference proteome</keyword>
<keyword evidence="9 10" id="KW-0472">Membrane</keyword>
<dbReference type="AlphaFoldDB" id="A0A383WE34"/>
<feature type="transmembrane region" description="Helical" evidence="10">
    <location>
        <begin position="382"/>
        <end position="408"/>
    </location>
</feature>
<feature type="transmembrane region" description="Helical" evidence="10">
    <location>
        <begin position="82"/>
        <end position="101"/>
    </location>
</feature>
<keyword evidence="8 10" id="KW-1133">Transmembrane helix</keyword>
<evidence type="ECO:0000256" key="5">
    <source>
        <dbReference type="ARBA" id="ARBA00022692"/>
    </source>
</evidence>
<feature type="transmembrane region" description="Helical" evidence="10">
    <location>
        <begin position="325"/>
        <end position="347"/>
    </location>
</feature>
<accession>A0A383WE34</accession>
<evidence type="ECO:0000256" key="8">
    <source>
        <dbReference type="ARBA" id="ARBA00022989"/>
    </source>
</evidence>
<evidence type="ECO:0000256" key="4">
    <source>
        <dbReference type="ARBA" id="ARBA00022679"/>
    </source>
</evidence>
<organism evidence="12 13">
    <name type="scientific">Tetradesmus obliquus</name>
    <name type="common">Green alga</name>
    <name type="synonym">Acutodesmus obliquus</name>
    <dbReference type="NCBI Taxonomy" id="3088"/>
    <lineage>
        <taxon>Eukaryota</taxon>
        <taxon>Viridiplantae</taxon>
        <taxon>Chlorophyta</taxon>
        <taxon>core chlorophytes</taxon>
        <taxon>Chlorophyceae</taxon>
        <taxon>CS clade</taxon>
        <taxon>Sphaeropleales</taxon>
        <taxon>Scenedesmaceae</taxon>
        <taxon>Tetradesmus</taxon>
    </lineage>
</organism>
<dbReference type="Proteomes" id="UP000256970">
    <property type="component" value="Unassembled WGS sequence"/>
</dbReference>
<feature type="transmembrane region" description="Helical" evidence="10">
    <location>
        <begin position="107"/>
        <end position="127"/>
    </location>
</feature>
<dbReference type="PANTHER" id="PTHR13205">
    <property type="entry name" value="TRANSMEMBRANE PROTEIN 15-RELATED"/>
    <property type="match status" value="1"/>
</dbReference>
<dbReference type="GO" id="GO:0004168">
    <property type="term" value="F:dolichol kinase activity"/>
    <property type="evidence" value="ECO:0007669"/>
    <property type="project" value="UniProtKB-EC"/>
</dbReference>
<keyword evidence="6" id="KW-0418">Kinase</keyword>
<dbReference type="STRING" id="3088.A0A383WE34"/>
<protein>
    <recommendedName>
        <fullName evidence="3">dolichol kinase</fullName>
        <ecNumber evidence="3">2.7.1.108</ecNumber>
    </recommendedName>
</protein>
<name>A0A383WE34_TETOB</name>
<feature type="transmembrane region" description="Helical" evidence="10">
    <location>
        <begin position="232"/>
        <end position="252"/>
    </location>
</feature>
<evidence type="ECO:0000256" key="6">
    <source>
        <dbReference type="ARBA" id="ARBA00022777"/>
    </source>
</evidence>
<dbReference type="EMBL" id="FNXT01001234">
    <property type="protein sequence ID" value="SZX75432.1"/>
    <property type="molecule type" value="Genomic_DNA"/>
</dbReference>
<feature type="transmembrane region" description="Helical" evidence="10">
    <location>
        <begin position="644"/>
        <end position="665"/>
    </location>
</feature>
<proteinExistence type="inferred from homology"/>
<keyword evidence="5 10" id="KW-0812">Transmembrane</keyword>
<dbReference type="GO" id="GO:0043048">
    <property type="term" value="P:dolichyl monophosphate biosynthetic process"/>
    <property type="evidence" value="ECO:0007669"/>
    <property type="project" value="TreeGrafter"/>
</dbReference>
<keyword evidence="7" id="KW-0256">Endoplasmic reticulum</keyword>
<evidence type="ECO:0000313" key="12">
    <source>
        <dbReference type="EMBL" id="SZX75432.1"/>
    </source>
</evidence>
<sequence length="716" mass="73902">MAAATHAKSAAGWCRPQLQGHQLEIALICASGLRLCLAAEAAGCSWLACCLALVHLLPLLLEFGSKQKLVSPYSLRRSDSHGLAQGVLAVPSVLAALAAAAPQQGSWSVWALASCVAAAAIVLTVYLQSKPAAAAVSATAATKQSQKAGTPVHAQQHSDSRQLHAKEEYVEQQRRKQRQGQQVIKWFPAASCGVVAAAAAWLAAAQHSSLQILIEQQLNFTNVCTASAASPALMLAAASTAVLAPAMYCLLMRLLPSCFSIGEGALMAQGAASLAAAAALVVPAAPVFVPDCVCQLLPAAVRLTLSRMGGCSSTAHSRALSVEALPAAILLVAASTLLLCLLLRTLLAVLGGSSSSSGTQEFTTAQKSNAAATSSSGLLGRVLLAVPLAASMVALLLWLVCAAAWTLLEFMPARQGRVLVLLYWVGLMGLTLPALGLWVGHSKVPQIIVRKVYHLLAGGLFVPVFFWDLPMLCLSLAIAFAALQLLEVVRHLQLPRLGAAVEQFMQDFVDERDSGVIYVTHFTLLLGLAVPMWLCLGLPGADGFAGSHSGSHIGTMLCQSSGSSNSSGSEGNCLAAATSSDAVVGSIYSGFSIGDGSRGSAGALLLVTAGLSGMVIIGVGDTAASMVGKLLGRVPIHAGSRKTVEGTVAGIASSLGAWCLLLWAGGMGVPGGMSWCWWLQLVLATAGAGLMEAVTSQLDNVLLPLWYLPHLLLVQQ</sequence>
<evidence type="ECO:0000256" key="7">
    <source>
        <dbReference type="ARBA" id="ARBA00022824"/>
    </source>
</evidence>
<dbReference type="EC" id="2.7.1.108" evidence="3"/>
<evidence type="ECO:0000256" key="2">
    <source>
        <dbReference type="ARBA" id="ARBA00010794"/>
    </source>
</evidence>
<feature type="transmembrane region" description="Helical" evidence="10">
    <location>
        <begin position="183"/>
        <end position="204"/>
    </location>
</feature>
<evidence type="ECO:0000256" key="3">
    <source>
        <dbReference type="ARBA" id="ARBA00012132"/>
    </source>
</evidence>
<gene>
    <name evidence="12" type="ORF">BQ4739_LOCUS15724</name>
    <name evidence="11" type="ORF">BQ4739_LOCUS602</name>
</gene>
<dbReference type="EMBL" id="FNXT01000043">
    <property type="protein sequence ID" value="SZX60017.1"/>
    <property type="molecule type" value="Genomic_DNA"/>
</dbReference>
<comment type="similarity">
    <text evidence="2">Belongs to the polyprenol kinase family.</text>
</comment>
<reference evidence="12 13" key="1">
    <citation type="submission" date="2016-10" db="EMBL/GenBank/DDBJ databases">
        <authorList>
            <person name="Cai Z."/>
        </authorList>
    </citation>
    <scope>NUCLEOTIDE SEQUENCE [LARGE SCALE GENOMIC DNA]</scope>
</reference>
<evidence type="ECO:0000256" key="1">
    <source>
        <dbReference type="ARBA" id="ARBA00004477"/>
    </source>
</evidence>
<feature type="transmembrane region" description="Helical" evidence="10">
    <location>
        <begin position="515"/>
        <end position="534"/>
    </location>
</feature>
<evidence type="ECO:0000313" key="11">
    <source>
        <dbReference type="EMBL" id="SZX60017.1"/>
    </source>
</evidence>
<dbReference type="InterPro" id="IPR032974">
    <property type="entry name" value="Polypren_kinase"/>
</dbReference>
<dbReference type="GO" id="GO:0005789">
    <property type="term" value="C:endoplasmic reticulum membrane"/>
    <property type="evidence" value="ECO:0007669"/>
    <property type="project" value="UniProtKB-SubCell"/>
</dbReference>
<evidence type="ECO:0000256" key="9">
    <source>
        <dbReference type="ARBA" id="ARBA00023136"/>
    </source>
</evidence>